<dbReference type="InterPro" id="IPR009078">
    <property type="entry name" value="Ferritin-like_SF"/>
</dbReference>
<gene>
    <name evidence="1" type="ORF">BerOc1_02284</name>
</gene>
<evidence type="ECO:0000313" key="1">
    <source>
        <dbReference type="EMBL" id="OIQ50353.1"/>
    </source>
</evidence>
<accession>A0A1J5NF53</accession>
<reference evidence="1 2" key="1">
    <citation type="submission" date="2015-09" db="EMBL/GenBank/DDBJ databases">
        <title>Genome of Desulfovibrio dechloracetivorans BerOc1, a mercury methylating strain isolated from highly hydrocarbons and metals contaminated coastal sediments.</title>
        <authorList>
            <person name="Goni Urriza M."/>
            <person name="Gassie C."/>
            <person name="Bouchez O."/>
            <person name="Klopp C."/>
            <person name="Ranchou-Peyruse A."/>
            <person name="Remy G."/>
        </authorList>
    </citation>
    <scope>NUCLEOTIDE SEQUENCE [LARGE SCALE GENOMIC DNA]</scope>
    <source>
        <strain evidence="1 2">BerOc1</strain>
    </source>
</reference>
<dbReference type="AlphaFoldDB" id="A0A1J5NF53"/>
<evidence type="ECO:0008006" key="3">
    <source>
        <dbReference type="Google" id="ProtNLM"/>
    </source>
</evidence>
<dbReference type="SUPFAM" id="SSF47240">
    <property type="entry name" value="Ferritin-like"/>
    <property type="match status" value="1"/>
</dbReference>
<keyword evidence="2" id="KW-1185">Reference proteome</keyword>
<name>A0A1J5NF53_9BACT</name>
<proteinExistence type="predicted"/>
<organism evidence="1 2">
    <name type="scientific">Pseudodesulfovibrio hydrargyri</name>
    <dbReference type="NCBI Taxonomy" id="2125990"/>
    <lineage>
        <taxon>Bacteria</taxon>
        <taxon>Pseudomonadati</taxon>
        <taxon>Thermodesulfobacteriota</taxon>
        <taxon>Desulfovibrionia</taxon>
        <taxon>Desulfovibrionales</taxon>
        <taxon>Desulfovibrionaceae</taxon>
    </lineage>
</organism>
<dbReference type="EMBL" id="LKAQ01000004">
    <property type="protein sequence ID" value="OIQ50353.1"/>
    <property type="molecule type" value="Genomic_DNA"/>
</dbReference>
<protein>
    <recommendedName>
        <fullName evidence="3">Rubrerythrin diiron-binding domain-containing protein</fullName>
    </recommendedName>
</protein>
<comment type="caution">
    <text evidence="1">The sequence shown here is derived from an EMBL/GenBank/DDBJ whole genome shotgun (WGS) entry which is preliminary data.</text>
</comment>
<evidence type="ECO:0000313" key="2">
    <source>
        <dbReference type="Proteomes" id="UP000181901"/>
    </source>
</evidence>
<dbReference type="RefSeq" id="WP_165610815.1">
    <property type="nucleotide sequence ID" value="NZ_LKAQ01000004.1"/>
</dbReference>
<sequence length="156" mass="17527">MSTMSEPNTLGALLDLVARLEDAALGFYAELRERCPDSPEAAELLSAIMDDERLHARTVRDISASLPEFSRQTAVPSDIIERMEQTLEFVQSRDEELFASPDATCAAIERIESMEFDVVLSLVNVPEVEFDFTGQYVRNQAVDHTNKVYRLLRSLG</sequence>
<dbReference type="Proteomes" id="UP000181901">
    <property type="component" value="Unassembled WGS sequence"/>
</dbReference>